<sequence>MDAHSYFFSKKRSSICLFLIDGGVRGVCFL</sequence>
<dbReference type="AlphaFoldDB" id="A0A0A8ZN83"/>
<accession>A0A0A8ZN83</accession>
<protein>
    <submittedName>
        <fullName evidence="1">Uncharacterized protein</fullName>
    </submittedName>
</protein>
<proteinExistence type="predicted"/>
<dbReference type="EMBL" id="GBRH01261578">
    <property type="protein sequence ID" value="JAD36317.1"/>
    <property type="molecule type" value="Transcribed_RNA"/>
</dbReference>
<name>A0A0A8ZN83_ARUDO</name>
<evidence type="ECO:0000313" key="1">
    <source>
        <dbReference type="EMBL" id="JAD36317.1"/>
    </source>
</evidence>
<reference evidence="1" key="2">
    <citation type="journal article" date="2015" name="Data Brief">
        <title>Shoot transcriptome of the giant reed, Arundo donax.</title>
        <authorList>
            <person name="Barrero R.A."/>
            <person name="Guerrero F.D."/>
            <person name="Moolhuijzen P."/>
            <person name="Goolsby J.A."/>
            <person name="Tidwell J."/>
            <person name="Bellgard S.E."/>
            <person name="Bellgard M.I."/>
        </authorList>
    </citation>
    <scope>NUCLEOTIDE SEQUENCE</scope>
    <source>
        <tissue evidence="1">Shoot tissue taken approximately 20 cm above the soil surface</tissue>
    </source>
</reference>
<organism evidence="1">
    <name type="scientific">Arundo donax</name>
    <name type="common">Giant reed</name>
    <name type="synonym">Donax arundinaceus</name>
    <dbReference type="NCBI Taxonomy" id="35708"/>
    <lineage>
        <taxon>Eukaryota</taxon>
        <taxon>Viridiplantae</taxon>
        <taxon>Streptophyta</taxon>
        <taxon>Embryophyta</taxon>
        <taxon>Tracheophyta</taxon>
        <taxon>Spermatophyta</taxon>
        <taxon>Magnoliopsida</taxon>
        <taxon>Liliopsida</taxon>
        <taxon>Poales</taxon>
        <taxon>Poaceae</taxon>
        <taxon>PACMAD clade</taxon>
        <taxon>Arundinoideae</taxon>
        <taxon>Arundineae</taxon>
        <taxon>Arundo</taxon>
    </lineage>
</organism>
<reference evidence="1" key="1">
    <citation type="submission" date="2014-09" db="EMBL/GenBank/DDBJ databases">
        <authorList>
            <person name="Magalhaes I.L.F."/>
            <person name="Oliveira U."/>
            <person name="Santos F.R."/>
            <person name="Vidigal T.H.D.A."/>
            <person name="Brescovit A.D."/>
            <person name="Santos A.J."/>
        </authorList>
    </citation>
    <scope>NUCLEOTIDE SEQUENCE</scope>
    <source>
        <tissue evidence="1">Shoot tissue taken approximately 20 cm above the soil surface</tissue>
    </source>
</reference>